<dbReference type="Gene3D" id="2.60.120.260">
    <property type="entry name" value="Galactose-binding domain-like"/>
    <property type="match status" value="1"/>
</dbReference>
<keyword evidence="3" id="KW-1185">Reference proteome</keyword>
<dbReference type="Pfam" id="PF07738">
    <property type="entry name" value="Sad1_UNC"/>
    <property type="match status" value="1"/>
</dbReference>
<feature type="domain" description="SUN" evidence="1">
    <location>
        <begin position="43"/>
        <end position="215"/>
    </location>
</feature>
<dbReference type="PROSITE" id="PS51469">
    <property type="entry name" value="SUN"/>
    <property type="match status" value="1"/>
</dbReference>
<name>A0A8S1C257_9INSE</name>
<sequence length="223" mass="24722">MNLVDIWQVYVEFIGRVLNTMIRNRNVTMISLLAIFCAARLGLLDPMIGRVSVIINPLREESCADTWGGKASFDFGTTPCKSSVRHLLGLWPISTSVSNANVVLKDDEESACFEGSKGTFTIQLKKPIVFTKLGLRAHPRAKERNPRDVIIYGSKDNAEYRALMEIRFDAGKGSQIFYYKGTDNSPVKYIKISVVSNFGAPKTTLQRAYVYGVDVETTALAAA</sequence>
<dbReference type="InterPro" id="IPR012919">
    <property type="entry name" value="SUN_dom"/>
</dbReference>
<organism evidence="2 3">
    <name type="scientific">Cloeon dipterum</name>
    <dbReference type="NCBI Taxonomy" id="197152"/>
    <lineage>
        <taxon>Eukaryota</taxon>
        <taxon>Metazoa</taxon>
        <taxon>Ecdysozoa</taxon>
        <taxon>Arthropoda</taxon>
        <taxon>Hexapoda</taxon>
        <taxon>Insecta</taxon>
        <taxon>Pterygota</taxon>
        <taxon>Palaeoptera</taxon>
        <taxon>Ephemeroptera</taxon>
        <taxon>Pisciforma</taxon>
        <taxon>Baetidae</taxon>
        <taxon>Cloeon</taxon>
    </lineage>
</organism>
<evidence type="ECO:0000259" key="1">
    <source>
        <dbReference type="PROSITE" id="PS51469"/>
    </source>
</evidence>
<gene>
    <name evidence="2" type="ORF">CLODIP_2_CD04946</name>
</gene>
<evidence type="ECO:0000313" key="3">
    <source>
        <dbReference type="Proteomes" id="UP000494165"/>
    </source>
</evidence>
<protein>
    <recommendedName>
        <fullName evidence="1">SUN domain-containing protein</fullName>
    </recommendedName>
</protein>
<dbReference type="Proteomes" id="UP000494165">
    <property type="component" value="Unassembled WGS sequence"/>
</dbReference>
<reference evidence="2 3" key="1">
    <citation type="submission" date="2020-04" db="EMBL/GenBank/DDBJ databases">
        <authorList>
            <person name="Alioto T."/>
            <person name="Alioto T."/>
            <person name="Gomez Garrido J."/>
        </authorList>
    </citation>
    <scope>NUCLEOTIDE SEQUENCE [LARGE SCALE GENOMIC DNA]</scope>
</reference>
<proteinExistence type="predicted"/>
<dbReference type="SUPFAM" id="SSF49785">
    <property type="entry name" value="Galactose-binding domain-like"/>
    <property type="match status" value="1"/>
</dbReference>
<dbReference type="InterPro" id="IPR008979">
    <property type="entry name" value="Galactose-bd-like_sf"/>
</dbReference>
<evidence type="ECO:0000313" key="2">
    <source>
        <dbReference type="EMBL" id="CAB3362231.1"/>
    </source>
</evidence>
<dbReference type="AlphaFoldDB" id="A0A8S1C257"/>
<comment type="caution">
    <text evidence="2">The sequence shown here is derived from an EMBL/GenBank/DDBJ whole genome shotgun (WGS) entry which is preliminary data.</text>
</comment>
<dbReference type="EMBL" id="CADEPI010000008">
    <property type="protein sequence ID" value="CAB3362231.1"/>
    <property type="molecule type" value="Genomic_DNA"/>
</dbReference>
<accession>A0A8S1C257</accession>